<dbReference type="PROSITE" id="PS00862">
    <property type="entry name" value="OX2_COVAL_FAD"/>
    <property type="match status" value="1"/>
</dbReference>
<dbReference type="Pfam" id="PF08031">
    <property type="entry name" value="BBE"/>
    <property type="match status" value="1"/>
</dbReference>
<dbReference type="GO" id="GO:0071949">
    <property type="term" value="F:FAD binding"/>
    <property type="evidence" value="ECO:0007669"/>
    <property type="project" value="InterPro"/>
</dbReference>
<comment type="caution">
    <text evidence="8">The sequence shown here is derived from an EMBL/GenBank/DDBJ whole genome shotgun (WGS) entry which is preliminary data.</text>
</comment>
<dbReference type="InterPro" id="IPR016166">
    <property type="entry name" value="FAD-bd_PCMH"/>
</dbReference>
<gene>
    <name evidence="8" type="ORF">F5890DRAFT_1558439</name>
</gene>
<dbReference type="PANTHER" id="PTHR42973:SF39">
    <property type="entry name" value="FAD-BINDING PCMH-TYPE DOMAIN-CONTAINING PROTEIN"/>
    <property type="match status" value="1"/>
</dbReference>
<dbReference type="InterPro" id="IPR016169">
    <property type="entry name" value="FAD-bd_PCMH_sub2"/>
</dbReference>
<protein>
    <recommendedName>
        <fullName evidence="7">FAD-binding PCMH-type domain-containing protein</fullName>
    </recommendedName>
</protein>
<reference evidence="8" key="1">
    <citation type="submission" date="2022-08" db="EMBL/GenBank/DDBJ databases">
        <authorList>
            <consortium name="DOE Joint Genome Institute"/>
            <person name="Min B."/>
            <person name="Riley R."/>
            <person name="Sierra-Patev S."/>
            <person name="Naranjo-Ortiz M."/>
            <person name="Looney B."/>
            <person name="Konkel Z."/>
            <person name="Slot J.C."/>
            <person name="Sakamoto Y."/>
            <person name="Steenwyk J.L."/>
            <person name="Rokas A."/>
            <person name="Carro J."/>
            <person name="Camarero S."/>
            <person name="Ferreira P."/>
            <person name="Molpeceres G."/>
            <person name="Ruiz-Duenas F.J."/>
            <person name="Serrano A."/>
            <person name="Henrissat B."/>
            <person name="Drula E."/>
            <person name="Hughes K.W."/>
            <person name="Mata J.L."/>
            <person name="Ishikawa N.K."/>
            <person name="Vargas-Isla R."/>
            <person name="Ushijima S."/>
            <person name="Smith C.A."/>
            <person name="Ahrendt S."/>
            <person name="Andreopoulos W."/>
            <person name="He G."/>
            <person name="Labutti K."/>
            <person name="Lipzen A."/>
            <person name="Ng V."/>
            <person name="Sandor L."/>
            <person name="Barry K."/>
            <person name="Martinez A.T."/>
            <person name="Xiao Y."/>
            <person name="Gibbons J.G."/>
            <person name="Terashima K."/>
            <person name="Hibbett D.S."/>
            <person name="Grigoriev I.V."/>
        </authorList>
    </citation>
    <scope>NUCLEOTIDE SEQUENCE</scope>
    <source>
        <strain evidence="8">TFB7829</strain>
    </source>
</reference>
<evidence type="ECO:0000256" key="5">
    <source>
        <dbReference type="ARBA" id="ARBA00023002"/>
    </source>
</evidence>
<dbReference type="EMBL" id="MU802289">
    <property type="protein sequence ID" value="KAJ3979688.1"/>
    <property type="molecule type" value="Genomic_DNA"/>
</dbReference>
<dbReference type="GO" id="GO:0016491">
    <property type="term" value="F:oxidoreductase activity"/>
    <property type="evidence" value="ECO:0007669"/>
    <property type="project" value="UniProtKB-KW"/>
</dbReference>
<dbReference type="Pfam" id="PF01565">
    <property type="entry name" value="FAD_binding_4"/>
    <property type="match status" value="1"/>
</dbReference>
<dbReference type="SUPFAM" id="SSF56176">
    <property type="entry name" value="FAD-binding/transporter-associated domain-like"/>
    <property type="match status" value="1"/>
</dbReference>
<dbReference type="PROSITE" id="PS51387">
    <property type="entry name" value="FAD_PCMH"/>
    <property type="match status" value="1"/>
</dbReference>
<evidence type="ECO:0000256" key="3">
    <source>
        <dbReference type="ARBA" id="ARBA00022630"/>
    </source>
</evidence>
<keyword evidence="5" id="KW-0560">Oxidoreductase</keyword>
<feature type="chain" id="PRO_5041227220" description="FAD-binding PCMH-type domain-containing protein" evidence="6">
    <location>
        <begin position="22"/>
        <end position="504"/>
    </location>
</feature>
<evidence type="ECO:0000256" key="2">
    <source>
        <dbReference type="ARBA" id="ARBA00005466"/>
    </source>
</evidence>
<dbReference type="Gene3D" id="3.40.462.20">
    <property type="match status" value="1"/>
</dbReference>
<evidence type="ECO:0000256" key="6">
    <source>
        <dbReference type="SAM" id="SignalP"/>
    </source>
</evidence>
<dbReference type="Proteomes" id="UP001163850">
    <property type="component" value="Unassembled WGS sequence"/>
</dbReference>
<keyword evidence="6" id="KW-0732">Signal</keyword>
<comment type="cofactor">
    <cofactor evidence="1">
        <name>FAD</name>
        <dbReference type="ChEBI" id="CHEBI:57692"/>
    </cofactor>
</comment>
<evidence type="ECO:0000313" key="8">
    <source>
        <dbReference type="EMBL" id="KAJ3979688.1"/>
    </source>
</evidence>
<dbReference type="InterPro" id="IPR006093">
    <property type="entry name" value="Oxy_OxRdtase_FAD_BS"/>
</dbReference>
<feature type="signal peptide" evidence="6">
    <location>
        <begin position="1"/>
        <end position="21"/>
    </location>
</feature>
<dbReference type="InterPro" id="IPR050416">
    <property type="entry name" value="FAD-linked_Oxidoreductase"/>
</dbReference>
<evidence type="ECO:0000259" key="7">
    <source>
        <dbReference type="PROSITE" id="PS51387"/>
    </source>
</evidence>
<keyword evidence="3" id="KW-0285">Flavoprotein</keyword>
<proteinExistence type="inferred from homology"/>
<evidence type="ECO:0000256" key="1">
    <source>
        <dbReference type="ARBA" id="ARBA00001974"/>
    </source>
</evidence>
<evidence type="ECO:0000256" key="4">
    <source>
        <dbReference type="ARBA" id="ARBA00022827"/>
    </source>
</evidence>
<dbReference type="PANTHER" id="PTHR42973">
    <property type="entry name" value="BINDING OXIDOREDUCTASE, PUTATIVE (AFU_ORTHOLOGUE AFUA_1G17690)-RELATED"/>
    <property type="match status" value="1"/>
</dbReference>
<dbReference type="Gene3D" id="3.30.465.10">
    <property type="match status" value="1"/>
</dbReference>
<dbReference type="AlphaFoldDB" id="A0AA38PQY4"/>
<dbReference type="InterPro" id="IPR036318">
    <property type="entry name" value="FAD-bd_PCMH-like_sf"/>
</dbReference>
<organism evidence="8 9">
    <name type="scientific">Lentinula detonsa</name>
    <dbReference type="NCBI Taxonomy" id="2804962"/>
    <lineage>
        <taxon>Eukaryota</taxon>
        <taxon>Fungi</taxon>
        <taxon>Dikarya</taxon>
        <taxon>Basidiomycota</taxon>
        <taxon>Agaricomycotina</taxon>
        <taxon>Agaricomycetes</taxon>
        <taxon>Agaricomycetidae</taxon>
        <taxon>Agaricales</taxon>
        <taxon>Marasmiineae</taxon>
        <taxon>Omphalotaceae</taxon>
        <taxon>Lentinula</taxon>
    </lineage>
</organism>
<feature type="domain" description="FAD-binding PCMH-type" evidence="7">
    <location>
        <begin position="53"/>
        <end position="225"/>
    </location>
</feature>
<comment type="similarity">
    <text evidence="2">Belongs to the oxygen-dependent FAD-linked oxidoreductase family.</text>
</comment>
<keyword evidence="4" id="KW-0274">FAD</keyword>
<sequence length="504" mass="54093">MAPLRTFLIFTAAFGLQRVFASLSDNFTGAGVRAVFPGDGNYASASAAYNLRFTLEPAAVAYPSTPEEVSAIIQAGIDNNLQVVARGGGHSYVANGLGGKNGSLVIDMSSMKKIAVDSSSNTAIIETGNRLGDVALALNAAGRAMPHGTCSYVGIGGHSSFGGYGFTSRQWGLALDTIFAINAVLANGTIVRASEDSYPDLFWALKGAAPSFAITTSIEVNTYPAPSYAIVMEYTWSNMDYEIAAKSMYSFQNFSLAGPPSPFSGELVITKGSQEGQVTFGFTGAWYGQEGSAVPTLQSWLDTMPTPTSSSLVGDGSYIDTVAQLSGKNLNTTQAADSTDTFYAKSLMTPEGDPMSFEACSAFMQYLATEGFSSNTNWFVEVELYGGPNSKIREISNNATAFSRRDTLFTFQLYASSSNSLPPFPEEGFTFVDDMANSITSNMPATWNYGAYTNYIDDQLENWQTLYFNDNYPRLQSLKAQLDPNNLFMFPTNVGGTTVDENNL</sequence>
<evidence type="ECO:0000313" key="9">
    <source>
        <dbReference type="Proteomes" id="UP001163850"/>
    </source>
</evidence>
<name>A0AA38PQY4_9AGAR</name>
<accession>A0AA38PQY4</accession>
<dbReference type="InterPro" id="IPR012951">
    <property type="entry name" value="BBE"/>
</dbReference>
<dbReference type="InterPro" id="IPR006094">
    <property type="entry name" value="Oxid_FAD_bind_N"/>
</dbReference>